<evidence type="ECO:0000313" key="3">
    <source>
        <dbReference type="Proteomes" id="UP001056855"/>
    </source>
</evidence>
<gene>
    <name evidence="2" type="ORF">NGM29_10685</name>
</gene>
<organism evidence="2 3">
    <name type="scientific">Natronosalvus rutilus</name>
    <dbReference type="NCBI Taxonomy" id="2953753"/>
    <lineage>
        <taxon>Archaea</taxon>
        <taxon>Methanobacteriati</taxon>
        <taxon>Methanobacteriota</taxon>
        <taxon>Stenosarchaea group</taxon>
        <taxon>Halobacteria</taxon>
        <taxon>Halobacteriales</taxon>
        <taxon>Natrialbaceae</taxon>
        <taxon>Natronosalvus</taxon>
    </lineage>
</organism>
<dbReference type="RefSeq" id="WP_254156116.1">
    <property type="nucleotide sequence ID" value="NZ_CP100355.1"/>
</dbReference>
<reference evidence="2" key="1">
    <citation type="submission" date="2022-06" db="EMBL/GenBank/DDBJ databases">
        <title>Diverse halophilic archaea isolated from saline environments.</title>
        <authorList>
            <person name="Cui H.-L."/>
        </authorList>
    </citation>
    <scope>NUCLEOTIDE SEQUENCE</scope>
    <source>
        <strain evidence="2">WLHS1</strain>
    </source>
</reference>
<dbReference type="KEGG" id="sawl:NGM29_10685"/>
<dbReference type="GO" id="GO:0003824">
    <property type="term" value="F:catalytic activity"/>
    <property type="evidence" value="ECO:0007669"/>
    <property type="project" value="InterPro"/>
</dbReference>
<dbReference type="PANTHER" id="PTHR11895:SF7">
    <property type="entry name" value="GLUTAMYL-TRNA(GLN) AMIDOTRANSFERASE SUBUNIT A, MITOCHONDRIAL"/>
    <property type="match status" value="1"/>
</dbReference>
<proteinExistence type="predicted"/>
<sequence>MWSTAIEFTPEYSATVARRLVDHGADVVGTTNMDEFAYFTTGETCAYGPVENPVVEGSVPGGSSAGSAAAVAADLVDVALGSDTAGSIRIPASFCGVVGFKPTHRAVPCFGFADLSPSLDHIGPLAKTVETAALTLETIGGPSAEDPGTLGVEPATGLTDLVGEGIEGLHVGVVTKMMDNATEGVVEQVRGGIETIEDAGATVEDVSIPEIGNAPLASMGIIGPEFAKLLRTNGQVYTTGTGYSEPWRTSVATMTGSGGYGEIVRNQLLIGDGVDAITEGSVYVAAQNFRQALTASIDDLFEGVDALITPTTPIPAPEFGEVFDLESFVQTVANTVPFNLTGHPALSVPCGTTESKPVGLQIVTDRHAEPTAVRLGAIVEAEQ</sequence>
<dbReference type="EMBL" id="CP100355">
    <property type="protein sequence ID" value="UTF52262.1"/>
    <property type="molecule type" value="Genomic_DNA"/>
</dbReference>
<dbReference type="InterPro" id="IPR036928">
    <property type="entry name" value="AS_sf"/>
</dbReference>
<feature type="domain" description="Amidase" evidence="1">
    <location>
        <begin position="7"/>
        <end position="370"/>
    </location>
</feature>
<dbReference type="PANTHER" id="PTHR11895">
    <property type="entry name" value="TRANSAMIDASE"/>
    <property type="match status" value="1"/>
</dbReference>
<dbReference type="InterPro" id="IPR023631">
    <property type="entry name" value="Amidase_dom"/>
</dbReference>
<protein>
    <submittedName>
        <fullName evidence="2">Amidase</fullName>
    </submittedName>
</protein>
<dbReference type="Proteomes" id="UP001056855">
    <property type="component" value="Chromosome"/>
</dbReference>
<evidence type="ECO:0000259" key="1">
    <source>
        <dbReference type="Pfam" id="PF01425"/>
    </source>
</evidence>
<dbReference type="Gene3D" id="3.90.1300.10">
    <property type="entry name" value="Amidase signature (AS) domain"/>
    <property type="match status" value="1"/>
</dbReference>
<dbReference type="Pfam" id="PF01425">
    <property type="entry name" value="Amidase"/>
    <property type="match status" value="1"/>
</dbReference>
<dbReference type="SUPFAM" id="SSF75304">
    <property type="entry name" value="Amidase signature (AS) enzymes"/>
    <property type="match status" value="1"/>
</dbReference>
<dbReference type="GeneID" id="73290517"/>
<keyword evidence="3" id="KW-1185">Reference proteome</keyword>
<evidence type="ECO:0000313" key="2">
    <source>
        <dbReference type="EMBL" id="UTF52262.1"/>
    </source>
</evidence>
<dbReference type="InterPro" id="IPR000120">
    <property type="entry name" value="Amidase"/>
</dbReference>
<accession>A0A9E7N5S7</accession>
<dbReference type="AlphaFoldDB" id="A0A9E7N5S7"/>
<name>A0A9E7N5S7_9EURY</name>